<dbReference type="EMBL" id="LBMM01000509">
    <property type="protein sequence ID" value="KMQ98184.1"/>
    <property type="molecule type" value="Genomic_DNA"/>
</dbReference>
<protein>
    <submittedName>
        <fullName evidence="4">Flocculation protein flo11-like protein</fullName>
    </submittedName>
</protein>
<dbReference type="InterPro" id="IPR031866">
    <property type="entry name" value="DUF4758"/>
</dbReference>
<evidence type="ECO:0000313" key="4">
    <source>
        <dbReference type="EMBL" id="KMQ98184.1"/>
    </source>
</evidence>
<feature type="region of interest" description="Disordered" evidence="1">
    <location>
        <begin position="492"/>
        <end position="511"/>
    </location>
</feature>
<dbReference type="STRING" id="67767.A0A0J7L6Q0"/>
<feature type="domain" description="DUF4758" evidence="3">
    <location>
        <begin position="128"/>
        <end position="272"/>
    </location>
</feature>
<dbReference type="PANTHER" id="PTHR39072:SF3">
    <property type="entry name" value="RE48511P"/>
    <property type="match status" value="1"/>
</dbReference>
<feature type="signal peptide" evidence="2">
    <location>
        <begin position="1"/>
        <end position="20"/>
    </location>
</feature>
<feature type="region of interest" description="Disordered" evidence="1">
    <location>
        <begin position="299"/>
        <end position="481"/>
    </location>
</feature>
<reference evidence="4 5" key="1">
    <citation type="submission" date="2015-04" db="EMBL/GenBank/DDBJ databases">
        <title>Lasius niger genome sequencing.</title>
        <authorList>
            <person name="Konorov E.A."/>
            <person name="Nikitin M.A."/>
            <person name="Kirill M.V."/>
            <person name="Chang P."/>
        </authorList>
    </citation>
    <scope>NUCLEOTIDE SEQUENCE [LARGE SCALE GENOMIC DNA]</scope>
    <source>
        <tissue evidence="4">Whole</tissue>
    </source>
</reference>
<keyword evidence="2" id="KW-0732">Signal</keyword>
<evidence type="ECO:0000313" key="5">
    <source>
        <dbReference type="Proteomes" id="UP000036403"/>
    </source>
</evidence>
<feature type="chain" id="PRO_5005290793" evidence="2">
    <location>
        <begin position="21"/>
        <end position="964"/>
    </location>
</feature>
<organism evidence="4 5">
    <name type="scientific">Lasius niger</name>
    <name type="common">Black garden ant</name>
    <dbReference type="NCBI Taxonomy" id="67767"/>
    <lineage>
        <taxon>Eukaryota</taxon>
        <taxon>Metazoa</taxon>
        <taxon>Ecdysozoa</taxon>
        <taxon>Arthropoda</taxon>
        <taxon>Hexapoda</taxon>
        <taxon>Insecta</taxon>
        <taxon>Pterygota</taxon>
        <taxon>Neoptera</taxon>
        <taxon>Endopterygota</taxon>
        <taxon>Hymenoptera</taxon>
        <taxon>Apocrita</taxon>
        <taxon>Aculeata</taxon>
        <taxon>Formicoidea</taxon>
        <taxon>Formicidae</taxon>
        <taxon>Formicinae</taxon>
        <taxon>Lasius</taxon>
        <taxon>Lasius</taxon>
    </lineage>
</organism>
<name>A0A0J7L6Q0_LASNI</name>
<gene>
    <name evidence="4" type="ORF">RF55_1457</name>
</gene>
<evidence type="ECO:0000256" key="2">
    <source>
        <dbReference type="SAM" id="SignalP"/>
    </source>
</evidence>
<feature type="compositionally biased region" description="Acidic residues" evidence="1">
    <location>
        <begin position="744"/>
        <end position="753"/>
    </location>
</feature>
<feature type="region of interest" description="Disordered" evidence="1">
    <location>
        <begin position="213"/>
        <end position="237"/>
    </location>
</feature>
<feature type="compositionally biased region" description="Low complexity" evidence="1">
    <location>
        <begin position="496"/>
        <end position="509"/>
    </location>
</feature>
<evidence type="ECO:0000256" key="1">
    <source>
        <dbReference type="SAM" id="MobiDB-lite"/>
    </source>
</evidence>
<dbReference type="AlphaFoldDB" id="A0A0J7L6Q0"/>
<feature type="compositionally biased region" description="Basic and acidic residues" evidence="1">
    <location>
        <begin position="112"/>
        <end position="123"/>
    </location>
</feature>
<comment type="caution">
    <text evidence="4">The sequence shown here is derived from an EMBL/GenBank/DDBJ whole genome shotgun (WGS) entry which is preliminary data.</text>
</comment>
<keyword evidence="5" id="KW-1185">Reference proteome</keyword>
<feature type="compositionally biased region" description="Low complexity" evidence="1">
    <location>
        <begin position="410"/>
        <end position="434"/>
    </location>
</feature>
<proteinExistence type="predicted"/>
<dbReference type="OrthoDB" id="6430068at2759"/>
<feature type="compositionally biased region" description="Basic residues" evidence="1">
    <location>
        <begin position="214"/>
        <end position="223"/>
    </location>
</feature>
<dbReference type="Proteomes" id="UP000036403">
    <property type="component" value="Unassembled WGS sequence"/>
</dbReference>
<dbReference type="Pfam" id="PF15950">
    <property type="entry name" value="DUF4758"/>
    <property type="match status" value="1"/>
</dbReference>
<evidence type="ECO:0000259" key="3">
    <source>
        <dbReference type="Pfam" id="PF15950"/>
    </source>
</evidence>
<feature type="region of interest" description="Disordered" evidence="1">
    <location>
        <begin position="744"/>
        <end position="773"/>
    </location>
</feature>
<dbReference type="PaxDb" id="67767-A0A0J7L6Q0"/>
<accession>A0A0J7L6Q0</accession>
<feature type="compositionally biased region" description="Polar residues" evidence="1">
    <location>
        <begin position="312"/>
        <end position="322"/>
    </location>
</feature>
<sequence length="964" mass="105403">MTSRYFVFAAALAYVAVSDAQVYESYSVDPAATIESAATNNDFITQTVYGFLDFTTTIGNTVMVFSPQSAPPEGDSGKKTTSSTPPIHTKPTEQQQQQQKKNVPDIQPSKTHKVETHDGETKKQIKGTKIVVNSVVEQNVVNPSENAAAKATKESNKQATTKTPVLSSVVEIRAKDEAPGVKNNLAEPEYDFLSKQPTEVIDETYRLINLRPSSKAHHKPRATARRDKENPTGLVTKLGGTVVKDGLTTVHETSVIGTYINGKYAQVLQSSSRILTEPFAPVIEDKIRPSSTNRILKTISPQHGKLKPQLEPTPTYQQQEESSLPLEALFNAPSGTPVRTTRRHSISNNQPRPKFRNKFADDYENNEPQQQTRIGKNRSTTTRPNYKNRPVTTTSTTETPISRRRSGFRPSSQSVSSLSKQSTKSKSSDQQPSPTASLPVPKVKLPRTQGRWSYKTTPKPRIMIRKQADEEDLRSSTTEAGTMESSFAIISDEQSKTTATTSNAASTSSGGVVNVAQRKELSFAEDELDPSESEDVASISVQMDQQQHVPAEQILPIETLNVEISTAADLDSVYFEIATIKSPYSFQVGTVRNTRYVTVTSTIKKTFATAEPTSSISPTEPLTENILANTAAAYESTLPLDSSVATLPAISLDASQATPPLETLTETFSTTQTLLKTHMLPVIYDGNSTTRLTLVQTYNIARVVTATKTLPPMEIYQFIPSKTLNEFNSKLDEAGSELHLELDFGEDDRDDEDAPKRVVAPSNDPDSDLDIFKSASPSKVKSDVATSSSAEPQLTPEQAQQLALLKYFGQSQPQVITTSRPVIVLETMYESHVIPVVNAGNTIYSTLSRPVATVPRTSYEYGTSTLSPVLQPQVPQVPLFPQQPQFTVTSAPLVTQTLATVSDSRVLKLTFGAKTAYTTLFSTRVVPTELTTYVTNTVAVQPTVPAYPGYYPAPVPYPPFPFLG</sequence>
<feature type="compositionally biased region" description="Polar residues" evidence="1">
    <location>
        <begin position="366"/>
        <end position="385"/>
    </location>
</feature>
<dbReference type="PANTHER" id="PTHR39072">
    <property type="entry name" value="RE48511P"/>
    <property type="match status" value="1"/>
</dbReference>
<feature type="region of interest" description="Disordered" evidence="1">
    <location>
        <begin position="65"/>
        <end position="127"/>
    </location>
</feature>